<evidence type="ECO:0000256" key="4">
    <source>
        <dbReference type="SAM" id="MobiDB-lite"/>
    </source>
</evidence>
<feature type="compositionally biased region" description="Gly residues" evidence="4">
    <location>
        <begin position="422"/>
        <end position="452"/>
    </location>
</feature>
<keyword evidence="3" id="KW-0067">ATP-binding</keyword>
<feature type="compositionally biased region" description="Low complexity" evidence="4">
    <location>
        <begin position="304"/>
        <end position="321"/>
    </location>
</feature>
<evidence type="ECO:0000259" key="5">
    <source>
        <dbReference type="PROSITE" id="PS50011"/>
    </source>
</evidence>
<dbReference type="EMBL" id="VIRM01000002">
    <property type="protein sequence ID" value="TQS23966.1"/>
    <property type="molecule type" value="Genomic_DNA"/>
</dbReference>
<sequence>MILIRSLPERTEMHPLRPGDPEQIGEYAIQGRLDEGPRGDVYVGKETGDDAPVRVIKLLAAEPGSGQAVLDRLTVATRVSSSYVARTITAGLLGDRPYLVREHVEGRSLAAVVAAEGPLSGEALERVAVGVLTALTAVHLADLAHGSLTPHNVVVADDGVKLTDVAVGPPVGELAYRAPEQIRGERYDAYADMFAWAATVVFAATGRPPFPQEPQAVLTAQPDLGGLDERLRQVVLPALAKEPGQRPTAYTAMLQLLGGGAAGAQPVPAPGATVVLPPQPAQPPVGGVPVPPAPQQTPGPQQAPVPQQGPVSQQAPVSQQTWGPPPVPQQASTASWQPPAILQEQPQQQTWGPPTTQGQVETAKRRPFPVGLAAAVGAVVLLSGVGLWGAGHYSKVQLSPAAAERAAGGHGNGGRALADGGNADGGDTGGGTTGGGTTGGGTTGGGAGGGGQAPTAAPQVTVPWALSSDDPDSPVQPLVLPSEWPTDSPVTPELTSVPTPGPIVPVPTQPVVPPPAQPPGQTTQPTARVTTTATVTAIPSPVPTQPTPEPPPTQSPSPLPTERQEQVPSPQPTAPTEGPTDGPTGEPTGKPTEKPVERPSWVPSWVPTERPARRHARKPTEEPTASAQPSTPAPKPTPKPTTVAPKPTPTAKPTTAAPKPTPTAKPTTVAPKPITPSPRPTTAAPVRNPFGPVQVCGPGFSVQRSSALAGGTVYQLYNPGTGENCVITIKTADVGKETPVSATLEVQGGGSRTDSGNYKYYAGPAKLQAKGKCVRYSGSVGASSAGGDWDNCG</sequence>
<dbReference type="SUPFAM" id="SSF56112">
    <property type="entry name" value="Protein kinase-like (PK-like)"/>
    <property type="match status" value="1"/>
</dbReference>
<dbReference type="CDD" id="cd14014">
    <property type="entry name" value="STKc_PknB_like"/>
    <property type="match status" value="1"/>
</dbReference>
<feature type="compositionally biased region" description="Low complexity" evidence="4">
    <location>
        <begin position="640"/>
        <end position="672"/>
    </location>
</feature>
<dbReference type="AlphaFoldDB" id="A0A544Z4J2"/>
<evidence type="ECO:0000313" key="6">
    <source>
        <dbReference type="EMBL" id="TQS23966.1"/>
    </source>
</evidence>
<feature type="domain" description="Protein kinase" evidence="5">
    <location>
        <begin position="27"/>
        <end position="257"/>
    </location>
</feature>
<feature type="compositionally biased region" description="Pro residues" evidence="4">
    <location>
        <begin position="499"/>
        <end position="518"/>
    </location>
</feature>
<evidence type="ECO:0000256" key="3">
    <source>
        <dbReference type="ARBA" id="ARBA00022840"/>
    </source>
</evidence>
<dbReference type="Proteomes" id="UP000316541">
    <property type="component" value="Unassembled WGS sequence"/>
</dbReference>
<dbReference type="GO" id="GO:0004672">
    <property type="term" value="F:protein kinase activity"/>
    <property type="evidence" value="ECO:0007669"/>
    <property type="project" value="InterPro"/>
</dbReference>
<keyword evidence="2" id="KW-0547">Nucleotide-binding</keyword>
<accession>A0A544Z4J2</accession>
<protein>
    <submittedName>
        <fullName evidence="6">Protein kinase</fullName>
    </submittedName>
</protein>
<evidence type="ECO:0000256" key="2">
    <source>
        <dbReference type="ARBA" id="ARBA00022741"/>
    </source>
</evidence>
<feature type="compositionally biased region" description="Pro residues" evidence="4">
    <location>
        <begin position="540"/>
        <end position="559"/>
    </location>
</feature>
<feature type="region of interest" description="Disordered" evidence="4">
    <location>
        <begin position="405"/>
        <end position="689"/>
    </location>
</feature>
<dbReference type="PROSITE" id="PS50011">
    <property type="entry name" value="PROTEIN_KINASE_DOM"/>
    <property type="match status" value="1"/>
</dbReference>
<feature type="compositionally biased region" description="Pro residues" evidence="4">
    <location>
        <begin position="289"/>
        <end position="303"/>
    </location>
</feature>
<dbReference type="Gene3D" id="1.10.510.10">
    <property type="entry name" value="Transferase(Phosphotransferase) domain 1"/>
    <property type="match status" value="1"/>
</dbReference>
<dbReference type="PANTHER" id="PTHR45832">
    <property type="entry name" value="SERINE/THREONINE-PROTEIN KINASE SAMKA-RELATED-RELATED"/>
    <property type="match status" value="1"/>
</dbReference>
<dbReference type="Pfam" id="PF00069">
    <property type="entry name" value="Pkinase"/>
    <property type="match status" value="1"/>
</dbReference>
<dbReference type="InterPro" id="IPR000719">
    <property type="entry name" value="Prot_kinase_dom"/>
</dbReference>
<comment type="similarity">
    <text evidence="1">Belongs to the protein kinase superfamily. STE Ser/Thr protein kinase family. STE20 subfamily.</text>
</comment>
<comment type="caution">
    <text evidence="6">The sequence shown here is derived from an EMBL/GenBank/DDBJ whole genome shotgun (WGS) entry which is preliminary data.</text>
</comment>
<keyword evidence="6" id="KW-0808">Transferase</keyword>
<dbReference type="InterPro" id="IPR011009">
    <property type="entry name" value="Kinase-like_dom_sf"/>
</dbReference>
<dbReference type="GO" id="GO:0005524">
    <property type="term" value="F:ATP binding"/>
    <property type="evidence" value="ECO:0007669"/>
    <property type="project" value="UniProtKB-KW"/>
</dbReference>
<gene>
    <name evidence="6" type="ORF">FLX08_02505</name>
</gene>
<proteinExistence type="inferred from homology"/>
<dbReference type="SMART" id="SM00220">
    <property type="entry name" value="S_TKc"/>
    <property type="match status" value="1"/>
</dbReference>
<feature type="region of interest" description="Disordered" evidence="4">
    <location>
        <begin position="271"/>
        <end position="335"/>
    </location>
</feature>
<reference evidence="6 7" key="1">
    <citation type="submission" date="2019-07" db="EMBL/GenBank/DDBJ databases">
        <title>Microbispora hainanensis DSM 45428.</title>
        <authorList>
            <person name="Thawai C."/>
        </authorList>
    </citation>
    <scope>NUCLEOTIDE SEQUENCE [LARGE SCALE GENOMIC DNA]</scope>
    <source>
        <strain evidence="6 7">DSM 45428</strain>
    </source>
</reference>
<keyword evidence="6" id="KW-0418">Kinase</keyword>
<dbReference type="InterPro" id="IPR051931">
    <property type="entry name" value="PAK3-like"/>
</dbReference>
<organism evidence="6 7">
    <name type="scientific">Microbispora hainanensis</name>
    <dbReference type="NCBI Taxonomy" id="568844"/>
    <lineage>
        <taxon>Bacteria</taxon>
        <taxon>Bacillati</taxon>
        <taxon>Actinomycetota</taxon>
        <taxon>Actinomycetes</taxon>
        <taxon>Streptosporangiales</taxon>
        <taxon>Streptosporangiaceae</taxon>
        <taxon>Microbispora</taxon>
    </lineage>
</organism>
<evidence type="ECO:0000313" key="7">
    <source>
        <dbReference type="Proteomes" id="UP000316541"/>
    </source>
</evidence>
<dbReference type="PANTHER" id="PTHR45832:SF22">
    <property type="entry name" value="SERINE_THREONINE-PROTEIN KINASE SAMKA-RELATED"/>
    <property type="match status" value="1"/>
</dbReference>
<feature type="compositionally biased region" description="Low complexity" evidence="4">
    <location>
        <begin position="519"/>
        <end position="539"/>
    </location>
</feature>
<evidence type="ECO:0000256" key="1">
    <source>
        <dbReference type="ARBA" id="ARBA00008874"/>
    </source>
</evidence>
<name>A0A544Z4J2_9ACTN</name>
<feature type="compositionally biased region" description="Low complexity" evidence="4">
    <location>
        <begin position="574"/>
        <end position="590"/>
    </location>
</feature>